<gene>
    <name evidence="9" type="ORF">L486_02867</name>
</gene>
<evidence type="ECO:0000256" key="6">
    <source>
        <dbReference type="RuleBase" id="RU364107"/>
    </source>
</evidence>
<accession>A0A1B9IXC2</accession>
<feature type="compositionally biased region" description="Acidic residues" evidence="7">
    <location>
        <begin position="610"/>
        <end position="619"/>
    </location>
</feature>
<reference evidence="9 10" key="1">
    <citation type="submission" date="2013-07" db="EMBL/GenBank/DDBJ databases">
        <title>The Genome Sequence of Kwoniella mangroviensis CBS10435.</title>
        <authorList>
            <consortium name="The Broad Institute Genome Sequencing Platform"/>
            <person name="Cuomo C."/>
            <person name="Litvintseva A."/>
            <person name="Chen Y."/>
            <person name="Heitman J."/>
            <person name="Sun S."/>
            <person name="Springer D."/>
            <person name="Dromer F."/>
            <person name="Young S.K."/>
            <person name="Zeng Q."/>
            <person name="Gargeya S."/>
            <person name="Fitzgerald M."/>
            <person name="Abouelleil A."/>
            <person name="Alvarado L."/>
            <person name="Berlin A.M."/>
            <person name="Chapman S.B."/>
            <person name="Dewar J."/>
            <person name="Goldberg J."/>
            <person name="Griggs A."/>
            <person name="Gujja S."/>
            <person name="Hansen M."/>
            <person name="Howarth C."/>
            <person name="Imamovic A."/>
            <person name="Larimer J."/>
            <person name="McCowan C."/>
            <person name="Murphy C."/>
            <person name="Pearson M."/>
            <person name="Priest M."/>
            <person name="Roberts A."/>
            <person name="Saif S."/>
            <person name="Shea T."/>
            <person name="Sykes S."/>
            <person name="Wortman J."/>
            <person name="Nusbaum C."/>
            <person name="Birren B."/>
        </authorList>
    </citation>
    <scope>NUCLEOTIDE SEQUENCE [LARGE SCALE GENOMIC DNA]</scope>
    <source>
        <strain evidence="9 10">CBS 10435</strain>
    </source>
</reference>
<feature type="compositionally biased region" description="Polar residues" evidence="7">
    <location>
        <begin position="227"/>
        <end position="236"/>
    </location>
</feature>
<evidence type="ECO:0000256" key="2">
    <source>
        <dbReference type="ARBA" id="ARBA00009252"/>
    </source>
</evidence>
<evidence type="ECO:0000313" key="10">
    <source>
        <dbReference type="Proteomes" id="UP000092583"/>
    </source>
</evidence>
<dbReference type="Pfam" id="PF12765">
    <property type="entry name" value="Cohesin_HEAT"/>
    <property type="match status" value="1"/>
</dbReference>
<keyword evidence="3 6" id="KW-0677">Repeat</keyword>
<dbReference type="Pfam" id="PF12830">
    <property type="entry name" value="Nipped-B_C"/>
    <property type="match status" value="1"/>
</dbReference>
<evidence type="ECO:0000313" key="9">
    <source>
        <dbReference type="EMBL" id="OCF60187.1"/>
    </source>
</evidence>
<evidence type="ECO:0000256" key="3">
    <source>
        <dbReference type="ARBA" id="ARBA00022737"/>
    </source>
</evidence>
<sequence length="1959" mass="216121">MSHHPTYPYGYTQQSTSNDHPPPSTSSSQSQPHSQPQSQATYNDPSNLLSVYPFMTYAPTARVAQHLSPHTTTYPPTPSSSDLYPQYSDILSRLDNPTTVEDWAMRQAAEARLRELMSNSTGHRYSRQPPPHTPQLHSQPPTPTSANAYGAEGPASRTLPLPYSFLPTYSSQPISNGQLHTPTSTRGHSPVSPQRRPPAFQNSPQDYLNNFVNNTLARNTEPHIQTPPASSSSRSQPIVAPQPVPITSMPLQAGPSKERRASPRRSTPNQLTIAASSQQTQAQVGMSIQRRTSPRRSSASMTDMRSPNPPSSVASTPTHERIVHSSPASSPDPLGPSPTKKSRNNNNGYTDRSSSRDMSPSIFGRKQTPDMEISSLSVNDRRSSSSEETPRAKSHGKVVQVVIHTRKKVNKEDQASESNDAEEDEEDDLDWGEDKDGDWNMDNHQNGRYKSPPMNAAVLPRGSGRTGERDMRTFWQKLINLLEDIFEESDTFPANPKPGDLAGSRYFATTSRDGSSPLLSFGTIRKVSSYVIRVQSARKRQPSGAQDGGVGQWDNEMMGSILRLLERSMRDMESLAVFPEDRKPAVSASAQASGEGKKKTSSKKKKEPVNPDDNDDDQEFTLSEDALQKHERTSDRVRDGVAAAECVLILLDSEGLSKQMYSEDLLTISISIIKEQMEKVIFPIVEGLAGEKISSNYLAHIVQAETMSLKKGKSKALSPYFAHPSFSAIATSIISSIPRLTSMIGRPQLAFSDSLVIQIVYLAIGPLFINEPVMKRGKKDGMGKEGGGVMKGLKMEALGCLRGAFARYEDQRQWIVEEILSSLVRIPEQNHVQNKFELANGKSIHTVSALLLQLIQASAHGTIDRIRKLHSSAAEAEMMGMSDKKVDVPEEESRICVDTIESALRSARIVAGYLVQKSTSTKATKTSHDTEYKAILDLFLKDLMLVLYRPEWPASTLYLTVFSRILIVSLEDQKTGPEATAAKGIALDYLGDIAARLKGLGLEMNGEGKIATLDEVIANVDMAGLQKLIEAQKAIMTFLSSAAREDGSLNSSRDMACIVWAQELQNAIKKSTSVVEKLTSEKDEEAQETSQRLQNIITTLKNTLRNIWMGDEGLFEVHDPRQAEIATSASIAISRGRQLQNAVDPILIALLGVLDNPVVALRSKALRGVGSVIVVDPEVLGLPQIRQALEDRLSDPSPAVRDAAVELVGKYIVQKPKLAAEYYPHIAQRALDSSSGVRKRVIKLLKGISPNMEIRDIKIDICCKIIDLTDDQDEGVKDLAVKTLTELLYTSGEDAAGLLVDILGDFRGSNGLLERAMDGVSNECDSTNHKDRFAQTIDSLITRLIDATEQSDFDSLSHVRAIWLLCTSDPGQIDTQKAGVLLSYLRPPANSDDQATNELLLKIFSKCIPQMPRTASTFASDLTKKLMPMISKPAGGFQALRETIGCFCAVINFLTRDWTRLINVLRACEAKIRPIRSQFLSTGTTTAPSQAASMMLYITALIAEGCNLDNVALEDDMLDLELRKITSSPISVYLYEVYLDFAKLPSYQSAATICIGSLFRSYPFLLQREETSEWMSDTFKSQNEDNRAQLLGVIHEFLASEVERRTDKGADSGTKGKKGDKGKKELGFEMLRGDAKELQDSDHSTTIVQNNIEQIFECARSQDPVTQNAALDVLGFVVNQGLYSPVHTVPILVTLETSSDPQISERASSLHQVLHQKHASLVTVLYMESAKASYTYQRGLTSEPSGHRNGVALLQNWYNLLSEKRVWKIDFLKALSRGFDRDLIGDLDANFVLYLAENLATFEYKLQEEPMTIIVSLQKIISTCTNLISTMEKINLTQIQPHQLNEPVGGKTIRIGDNDQENTIKIDTLVESSIITSLAVILKNHLLNLYHLPEDKCAIHVPGKKSAIGDKPTQRRGSAVLDLTRMPYVRGIQTFGEFRTLQSSFLRLIQEDGSLAELD</sequence>
<organism evidence="9 10">
    <name type="scientific">Kwoniella mangroviensis CBS 10435</name>
    <dbReference type="NCBI Taxonomy" id="1331196"/>
    <lineage>
        <taxon>Eukaryota</taxon>
        <taxon>Fungi</taxon>
        <taxon>Dikarya</taxon>
        <taxon>Basidiomycota</taxon>
        <taxon>Agaricomycotina</taxon>
        <taxon>Tremellomycetes</taxon>
        <taxon>Tremellales</taxon>
        <taxon>Cryptococcaceae</taxon>
        <taxon>Kwoniella</taxon>
    </lineage>
</organism>
<feature type="compositionally biased region" description="Basic and acidic residues" evidence="7">
    <location>
        <begin position="379"/>
        <end position="391"/>
    </location>
</feature>
<comment type="subcellular location">
    <subcellularLocation>
        <location evidence="1 6">Nucleus</location>
    </subcellularLocation>
</comment>
<dbReference type="InterPro" id="IPR016024">
    <property type="entry name" value="ARM-type_fold"/>
</dbReference>
<dbReference type="GO" id="GO:0071169">
    <property type="term" value="P:establishment of protein localization to chromatin"/>
    <property type="evidence" value="ECO:0007669"/>
    <property type="project" value="TreeGrafter"/>
</dbReference>
<dbReference type="CDD" id="cd23958">
    <property type="entry name" value="SCC2"/>
    <property type="match status" value="1"/>
</dbReference>
<dbReference type="InterPro" id="IPR024986">
    <property type="entry name" value="Nipped-B_C"/>
</dbReference>
<proteinExistence type="inferred from homology"/>
<evidence type="ECO:0000256" key="1">
    <source>
        <dbReference type="ARBA" id="ARBA00004123"/>
    </source>
</evidence>
<name>A0A1B9IXC2_9TREE</name>
<dbReference type="PANTHER" id="PTHR21704:SF18">
    <property type="entry name" value="NIPPED-B-LIKE PROTEIN"/>
    <property type="match status" value="1"/>
</dbReference>
<feature type="compositionally biased region" description="Polar residues" evidence="7">
    <location>
        <begin position="167"/>
        <end position="187"/>
    </location>
</feature>
<keyword evidence="4 6" id="KW-0539">Nucleus</keyword>
<feature type="domain" description="Sister chromatid cohesion C-terminal" evidence="8">
    <location>
        <begin position="1645"/>
        <end position="1820"/>
    </location>
</feature>
<protein>
    <recommendedName>
        <fullName evidence="6">Sister chromatid cohesion protein</fullName>
    </recommendedName>
</protein>
<dbReference type="InterPro" id="IPR033031">
    <property type="entry name" value="Scc2/Nipped-B"/>
</dbReference>
<feature type="region of interest" description="Disordered" evidence="7">
    <location>
        <begin position="220"/>
        <end position="467"/>
    </location>
</feature>
<feature type="region of interest" description="Disordered" evidence="7">
    <location>
        <begin position="121"/>
        <end position="207"/>
    </location>
</feature>
<feature type="region of interest" description="Disordered" evidence="7">
    <location>
        <begin position="580"/>
        <end position="635"/>
    </location>
</feature>
<dbReference type="InterPro" id="IPR026003">
    <property type="entry name" value="Cohesin_HEAT"/>
</dbReference>
<feature type="compositionally biased region" description="Polar residues" evidence="7">
    <location>
        <begin position="344"/>
        <end position="358"/>
    </location>
</feature>
<feature type="compositionally biased region" description="Basic and acidic residues" evidence="7">
    <location>
        <begin position="626"/>
        <end position="635"/>
    </location>
</feature>
<keyword evidence="5 6" id="KW-0131">Cell cycle</keyword>
<dbReference type="InterPro" id="IPR011989">
    <property type="entry name" value="ARM-like"/>
</dbReference>
<dbReference type="PANTHER" id="PTHR21704">
    <property type="entry name" value="NIPPED-B-LIKE PROTEIN DELANGIN SCC2-RELATED"/>
    <property type="match status" value="1"/>
</dbReference>
<dbReference type="GO" id="GO:0010468">
    <property type="term" value="P:regulation of gene expression"/>
    <property type="evidence" value="ECO:0007669"/>
    <property type="project" value="InterPro"/>
</dbReference>
<feature type="compositionally biased region" description="Acidic residues" evidence="7">
    <location>
        <begin position="419"/>
        <end position="431"/>
    </location>
</feature>
<keyword evidence="10" id="KW-1185">Reference proteome</keyword>
<dbReference type="SUPFAM" id="SSF48371">
    <property type="entry name" value="ARM repeat"/>
    <property type="match status" value="1"/>
</dbReference>
<evidence type="ECO:0000259" key="8">
    <source>
        <dbReference type="Pfam" id="PF12830"/>
    </source>
</evidence>
<dbReference type="Proteomes" id="UP000092583">
    <property type="component" value="Unassembled WGS sequence"/>
</dbReference>
<feature type="compositionally biased region" description="Polar residues" evidence="7">
    <location>
        <begin position="135"/>
        <end position="147"/>
    </location>
</feature>
<feature type="region of interest" description="Disordered" evidence="7">
    <location>
        <begin position="1"/>
        <end position="47"/>
    </location>
</feature>
<reference evidence="10" key="2">
    <citation type="submission" date="2013-12" db="EMBL/GenBank/DDBJ databases">
        <title>Evolution of pathogenesis and genome organization in the Tremellales.</title>
        <authorList>
            <person name="Cuomo C."/>
            <person name="Litvintseva A."/>
            <person name="Heitman J."/>
            <person name="Chen Y."/>
            <person name="Sun S."/>
            <person name="Springer D."/>
            <person name="Dromer F."/>
            <person name="Young S."/>
            <person name="Zeng Q."/>
            <person name="Chapman S."/>
            <person name="Gujja S."/>
            <person name="Saif S."/>
            <person name="Birren B."/>
        </authorList>
    </citation>
    <scope>NUCLEOTIDE SEQUENCE [LARGE SCALE GENOMIC DNA]</scope>
    <source>
        <strain evidence="10">CBS 10435</strain>
    </source>
</reference>
<dbReference type="GO" id="GO:0061775">
    <property type="term" value="F:cohesin loader activity"/>
    <property type="evidence" value="ECO:0007669"/>
    <property type="project" value="InterPro"/>
</dbReference>
<dbReference type="STRING" id="1331196.A0A1B9IXC2"/>
<evidence type="ECO:0000256" key="4">
    <source>
        <dbReference type="ARBA" id="ARBA00023242"/>
    </source>
</evidence>
<dbReference type="Gene3D" id="1.25.10.10">
    <property type="entry name" value="Leucine-rich Repeat Variant"/>
    <property type="match status" value="1"/>
</dbReference>
<feature type="compositionally biased region" description="Polar residues" evidence="7">
    <location>
        <begin position="284"/>
        <end position="317"/>
    </location>
</feature>
<evidence type="ECO:0000256" key="7">
    <source>
        <dbReference type="SAM" id="MobiDB-lite"/>
    </source>
</evidence>
<dbReference type="EMBL" id="KI669460">
    <property type="protein sequence ID" value="OCF60187.1"/>
    <property type="molecule type" value="Genomic_DNA"/>
</dbReference>
<dbReference type="GO" id="GO:0090694">
    <property type="term" value="C:Scc2-Scc4 cohesin loading complex"/>
    <property type="evidence" value="ECO:0007669"/>
    <property type="project" value="TreeGrafter"/>
</dbReference>
<feature type="compositionally biased region" description="Low complexity" evidence="7">
    <location>
        <begin position="25"/>
        <end position="39"/>
    </location>
</feature>
<comment type="similarity">
    <text evidence="2 6">Belongs to the SCC2/Nipped-B family.</text>
</comment>
<dbReference type="GO" id="GO:0034087">
    <property type="term" value="P:establishment of mitotic sister chromatid cohesion"/>
    <property type="evidence" value="ECO:0007669"/>
    <property type="project" value="TreeGrafter"/>
</dbReference>
<feature type="compositionally biased region" description="Low complexity" evidence="7">
    <location>
        <begin position="270"/>
        <end position="283"/>
    </location>
</feature>
<dbReference type="OrthoDB" id="418242at2759"/>
<evidence type="ECO:0000256" key="5">
    <source>
        <dbReference type="ARBA" id="ARBA00023306"/>
    </source>
</evidence>
<dbReference type="GO" id="GO:0003682">
    <property type="term" value="F:chromatin binding"/>
    <property type="evidence" value="ECO:0007669"/>
    <property type="project" value="TreeGrafter"/>
</dbReference>
<dbReference type="GO" id="GO:1990414">
    <property type="term" value="P:replication-born double-strand break repair via sister chromatid exchange"/>
    <property type="evidence" value="ECO:0007669"/>
    <property type="project" value="TreeGrafter"/>
</dbReference>
<dbReference type="GO" id="GO:0140588">
    <property type="term" value="P:chromatin looping"/>
    <property type="evidence" value="ECO:0007669"/>
    <property type="project" value="InterPro"/>
</dbReference>